<dbReference type="AlphaFoldDB" id="A0AB40AVM2"/>
<protein>
    <submittedName>
        <fullName evidence="2">Uncharacterized protein LOC120254799</fullName>
    </submittedName>
</protein>
<dbReference type="PANTHER" id="PTHR33108">
    <property type="entry name" value="OS01G0745000 PROTEIN"/>
    <property type="match status" value="1"/>
</dbReference>
<evidence type="ECO:0000313" key="2">
    <source>
        <dbReference type="RefSeq" id="XP_039118759.1"/>
    </source>
</evidence>
<keyword evidence="1" id="KW-1185">Reference proteome</keyword>
<evidence type="ECO:0000313" key="1">
    <source>
        <dbReference type="Proteomes" id="UP001515500"/>
    </source>
</evidence>
<gene>
    <name evidence="2" type="primary">LOC120254799</name>
</gene>
<name>A0AB40AVM2_DIOCR</name>
<dbReference type="Proteomes" id="UP001515500">
    <property type="component" value="Unplaced"/>
</dbReference>
<organism evidence="1 2">
    <name type="scientific">Dioscorea cayennensis subsp. rotundata</name>
    <name type="common">White Guinea yam</name>
    <name type="synonym">Dioscorea rotundata</name>
    <dbReference type="NCBI Taxonomy" id="55577"/>
    <lineage>
        <taxon>Eukaryota</taxon>
        <taxon>Viridiplantae</taxon>
        <taxon>Streptophyta</taxon>
        <taxon>Embryophyta</taxon>
        <taxon>Tracheophyta</taxon>
        <taxon>Spermatophyta</taxon>
        <taxon>Magnoliopsida</taxon>
        <taxon>Liliopsida</taxon>
        <taxon>Dioscoreales</taxon>
        <taxon>Dioscoreaceae</taxon>
        <taxon>Dioscorea</taxon>
    </lineage>
</organism>
<proteinExistence type="predicted"/>
<sequence length="170" mass="19162">MQSKMINHEEQQVPHKNDQVLRRACSDVVTEAGKLINGFDISLSLKINNNEVEMVECECCGLCEECTPTYIMSIKDSFGGKWICGLCSEAVKEKMKRNLGLAIDGALENHGAFCKQFNQTIRINPKLSLAGAMRDIARRSYQNRNSTKDFCESKIARTMSCVKVRRSSFQ</sequence>
<dbReference type="PANTHER" id="PTHR33108:SF14">
    <property type="entry name" value="OS01G0745000 PROTEIN"/>
    <property type="match status" value="1"/>
</dbReference>
<dbReference type="Pfam" id="PF07911">
    <property type="entry name" value="DUF1677"/>
    <property type="match status" value="1"/>
</dbReference>
<dbReference type="GeneID" id="120254799"/>
<dbReference type="InterPro" id="IPR012876">
    <property type="entry name" value="DUF1677_pln"/>
</dbReference>
<dbReference type="RefSeq" id="XP_039118759.1">
    <property type="nucleotide sequence ID" value="XM_039262825.1"/>
</dbReference>
<accession>A0AB40AVM2</accession>
<reference evidence="2" key="1">
    <citation type="submission" date="2025-08" db="UniProtKB">
        <authorList>
            <consortium name="RefSeq"/>
        </authorList>
    </citation>
    <scope>IDENTIFICATION</scope>
</reference>